<dbReference type="CDD" id="cd16331">
    <property type="entry name" value="YjgA-like"/>
    <property type="match status" value="1"/>
</dbReference>
<dbReference type="Gene3D" id="1.10.60.30">
    <property type="entry name" value="PSPTO4464-like domains"/>
    <property type="match status" value="2"/>
</dbReference>
<dbReference type="GO" id="GO:0043022">
    <property type="term" value="F:ribosome binding"/>
    <property type="evidence" value="ECO:0007669"/>
    <property type="project" value="UniProtKB-UniRule"/>
</dbReference>
<keyword evidence="8" id="KW-1185">Reference proteome</keyword>
<dbReference type="InterPro" id="IPR023153">
    <property type="entry name" value="DarP_sf"/>
</dbReference>
<comment type="caution">
    <text evidence="7">The sequence shown here is derived from an EMBL/GenBank/DDBJ whole genome shotgun (WGS) entry which is preliminary data.</text>
</comment>
<dbReference type="PANTHER" id="PTHR38101">
    <property type="entry name" value="UPF0307 PROTEIN YJGA"/>
    <property type="match status" value="1"/>
</dbReference>
<feature type="region of interest" description="Disordered" evidence="6">
    <location>
        <begin position="1"/>
        <end position="24"/>
    </location>
</feature>
<evidence type="ECO:0000313" key="7">
    <source>
        <dbReference type="EMBL" id="TCU98522.1"/>
    </source>
</evidence>
<evidence type="ECO:0000256" key="2">
    <source>
        <dbReference type="ARBA" id="ARBA00022517"/>
    </source>
</evidence>
<evidence type="ECO:0000256" key="3">
    <source>
        <dbReference type="ARBA" id="ARBA00022730"/>
    </source>
</evidence>
<dbReference type="AlphaFoldDB" id="A0A4R3V4M4"/>
<comment type="function">
    <text evidence="5">Member of a network of 50S ribosomal subunit biogenesis factors which assembles along the 30S-50S interface, preventing incorrect 23S rRNA structures from forming. Promotes peptidyl transferase center (PTC) maturation.</text>
</comment>
<dbReference type="HAMAP" id="MF_00765">
    <property type="entry name" value="DarP"/>
    <property type="match status" value="1"/>
</dbReference>
<evidence type="ECO:0000256" key="1">
    <source>
        <dbReference type="ARBA" id="ARBA00022490"/>
    </source>
</evidence>
<sequence>MANTPADSPDEFSPDDFYGRPSKSQVKREMLALQDLGKQLVDLSSDQLKRLPLGDELHDAIRLAQRTTSREGRRRQIHYVGKLMRKAPAEAIRNQLDIWKNGSRAEAAAMHRLEALRDLLLRDDQALTQLIDDYPQADAKLLHGLVRNARQEARKNAALLQGQEPQRKHYRALFQALKQLDKLDDETPTEAQ</sequence>
<comment type="subcellular location">
    <subcellularLocation>
        <location evidence="5">Cytoplasm</location>
    </subcellularLocation>
    <text evidence="5">Associates with late stage pre-50S ribosomal subunits.</text>
</comment>
<dbReference type="GO" id="GO:0005829">
    <property type="term" value="C:cytosol"/>
    <property type="evidence" value="ECO:0007669"/>
    <property type="project" value="TreeGrafter"/>
</dbReference>
<dbReference type="GO" id="GO:0019843">
    <property type="term" value="F:rRNA binding"/>
    <property type="evidence" value="ECO:0007669"/>
    <property type="project" value="UniProtKB-UniRule"/>
</dbReference>
<proteinExistence type="inferred from homology"/>
<keyword evidence="4 5" id="KW-0694">RNA-binding</keyword>
<accession>A0A4R3V4M4</accession>
<keyword evidence="1 5" id="KW-0963">Cytoplasm</keyword>
<dbReference type="PIRSF" id="PIRSF016183">
    <property type="entry name" value="UCP016183"/>
    <property type="match status" value="1"/>
</dbReference>
<evidence type="ECO:0000256" key="6">
    <source>
        <dbReference type="SAM" id="MobiDB-lite"/>
    </source>
</evidence>
<evidence type="ECO:0000256" key="4">
    <source>
        <dbReference type="ARBA" id="ARBA00022884"/>
    </source>
</evidence>
<organism evidence="7 8">
    <name type="scientific">Paracandidimonas soli</name>
    <dbReference type="NCBI Taxonomy" id="1917182"/>
    <lineage>
        <taxon>Bacteria</taxon>
        <taxon>Pseudomonadati</taxon>
        <taxon>Pseudomonadota</taxon>
        <taxon>Betaproteobacteria</taxon>
        <taxon>Burkholderiales</taxon>
        <taxon>Alcaligenaceae</taxon>
        <taxon>Paracandidimonas</taxon>
    </lineage>
</organism>
<gene>
    <name evidence="5" type="primary">darP</name>
    <name evidence="7" type="ORF">EV686_105223</name>
</gene>
<dbReference type="PANTHER" id="PTHR38101:SF1">
    <property type="entry name" value="UPF0307 PROTEIN YJGA"/>
    <property type="match status" value="1"/>
</dbReference>
<reference evidence="7 8" key="1">
    <citation type="submission" date="2019-03" db="EMBL/GenBank/DDBJ databases">
        <title>Genomic Encyclopedia of Type Strains, Phase IV (KMG-IV): sequencing the most valuable type-strain genomes for metagenomic binning, comparative biology and taxonomic classification.</title>
        <authorList>
            <person name="Goeker M."/>
        </authorList>
    </citation>
    <scope>NUCLEOTIDE SEQUENCE [LARGE SCALE GENOMIC DNA]</scope>
    <source>
        <strain evidence="7 8">DSM 100048</strain>
    </source>
</reference>
<keyword evidence="2 5" id="KW-0690">Ribosome biogenesis</keyword>
<dbReference type="EMBL" id="SMBX01000005">
    <property type="protein sequence ID" value="TCU98522.1"/>
    <property type="molecule type" value="Genomic_DNA"/>
</dbReference>
<dbReference type="Proteomes" id="UP000294692">
    <property type="component" value="Unassembled WGS sequence"/>
</dbReference>
<dbReference type="NCBIfam" id="NF003593">
    <property type="entry name" value="PRK05255.1-1"/>
    <property type="match status" value="1"/>
</dbReference>
<keyword evidence="3 5" id="KW-0699">rRNA-binding</keyword>
<dbReference type="RefSeq" id="WP_132477179.1">
    <property type="nucleotide sequence ID" value="NZ_JBEBWM010000031.1"/>
</dbReference>
<dbReference type="InterPro" id="IPR006839">
    <property type="entry name" value="DarP"/>
</dbReference>
<comment type="similarity">
    <text evidence="5">Belongs to the DarP family.</text>
</comment>
<protein>
    <recommendedName>
        <fullName evidence="5">Dual-action ribosomal maturation protein DarP</fullName>
    </recommendedName>
    <alternativeName>
        <fullName evidence="5">Large ribosomal subunit assembly factor DarP</fullName>
    </alternativeName>
</protein>
<name>A0A4R3V4M4_9BURK</name>
<dbReference type="GO" id="GO:1902626">
    <property type="term" value="P:assembly of large subunit precursor of preribosome"/>
    <property type="evidence" value="ECO:0007669"/>
    <property type="project" value="UniProtKB-UniRule"/>
</dbReference>
<dbReference type="OrthoDB" id="5293604at2"/>
<evidence type="ECO:0000313" key="8">
    <source>
        <dbReference type="Proteomes" id="UP000294692"/>
    </source>
</evidence>
<dbReference type="SUPFAM" id="SSF158710">
    <property type="entry name" value="PSPTO4464-like"/>
    <property type="match status" value="1"/>
</dbReference>
<dbReference type="Pfam" id="PF04751">
    <property type="entry name" value="DarP"/>
    <property type="match status" value="1"/>
</dbReference>
<evidence type="ECO:0000256" key="5">
    <source>
        <dbReference type="HAMAP-Rule" id="MF_00765"/>
    </source>
</evidence>